<dbReference type="GO" id="GO:0005332">
    <property type="term" value="F:gamma-aminobutyric acid:sodium:chloride symporter activity"/>
    <property type="evidence" value="ECO:0007669"/>
    <property type="project" value="Ensembl"/>
</dbReference>
<feature type="binding site" evidence="6">
    <location>
        <position position="336"/>
    </location>
    <ligand>
        <name>Na(+)</name>
        <dbReference type="ChEBI" id="CHEBI:29101"/>
        <label>1</label>
    </ligand>
</feature>
<dbReference type="GO" id="GO:0005369">
    <property type="term" value="F:taurine:sodium symporter activity"/>
    <property type="evidence" value="ECO:0007669"/>
    <property type="project" value="Ensembl"/>
</dbReference>
<feature type="binding site" evidence="6">
    <location>
        <position position="60"/>
    </location>
    <ligand>
        <name>Na(+)</name>
        <dbReference type="ChEBI" id="CHEBI:29101"/>
        <label>1</label>
    </ligand>
</feature>
<protein>
    <recommendedName>
        <fullName evidence="8">Transporter</fullName>
    </recommendedName>
</protein>
<evidence type="ECO:0000256" key="6">
    <source>
        <dbReference type="PIRSR" id="PIRSR600175-1"/>
    </source>
</evidence>
<feature type="transmembrane region" description="Helical" evidence="10">
    <location>
        <begin position="138"/>
        <end position="154"/>
    </location>
</feature>
<feature type="transmembrane region" description="Helical" evidence="10">
    <location>
        <begin position="541"/>
        <end position="564"/>
    </location>
</feature>
<dbReference type="Ensembl" id="ENSMSIT00000038409.1">
    <property type="protein sequence ID" value="ENSMSIP00000030499.1"/>
    <property type="gene ID" value="ENSMSIG00000024359.1"/>
</dbReference>
<dbReference type="AlphaFoldDB" id="A0A8C6N277"/>
<evidence type="ECO:0000256" key="9">
    <source>
        <dbReference type="SAM" id="MobiDB-lite"/>
    </source>
</evidence>
<feature type="region of interest" description="Disordered" evidence="9">
    <location>
        <begin position="1"/>
        <end position="36"/>
    </location>
</feature>
<comment type="similarity">
    <text evidence="8">Belongs to the sodium:neurotransmitter symporter (SNF) (TC 2.A.22) family.</text>
</comment>
<dbReference type="PROSITE" id="PS00754">
    <property type="entry name" value="NA_NEUROTRAN_SYMP_2"/>
    <property type="match status" value="1"/>
</dbReference>
<dbReference type="GO" id="GO:0046872">
    <property type="term" value="F:metal ion binding"/>
    <property type="evidence" value="ECO:0007669"/>
    <property type="project" value="UniProtKB-KW"/>
</dbReference>
<dbReference type="InterPro" id="IPR000175">
    <property type="entry name" value="Na/ntran_symport"/>
</dbReference>
<keyword evidence="5 10" id="KW-0472">Membrane</keyword>
<keyword evidence="7" id="KW-1015">Disulfide bond</keyword>
<feature type="transmembrane region" description="Helical" evidence="10">
    <location>
        <begin position="293"/>
        <end position="318"/>
    </location>
</feature>
<keyword evidence="3 8" id="KW-0812">Transmembrane</keyword>
<feature type="transmembrane region" description="Helical" evidence="10">
    <location>
        <begin position="81"/>
        <end position="101"/>
    </location>
</feature>
<keyword evidence="8" id="KW-0769">Symport</keyword>
<evidence type="ECO:0000256" key="5">
    <source>
        <dbReference type="ARBA" id="ARBA00023136"/>
    </source>
</evidence>
<keyword evidence="2 8" id="KW-0813">Transport</keyword>
<evidence type="ECO:0000256" key="10">
    <source>
        <dbReference type="SAM" id="Phobius"/>
    </source>
</evidence>
<keyword evidence="6" id="KW-0915">Sodium</keyword>
<organism evidence="11 12">
    <name type="scientific">Mus spicilegus</name>
    <name type="common">Mound-building mouse</name>
    <dbReference type="NCBI Taxonomy" id="10103"/>
    <lineage>
        <taxon>Eukaryota</taxon>
        <taxon>Metazoa</taxon>
        <taxon>Chordata</taxon>
        <taxon>Craniata</taxon>
        <taxon>Vertebrata</taxon>
        <taxon>Euteleostomi</taxon>
        <taxon>Mammalia</taxon>
        <taxon>Eutheria</taxon>
        <taxon>Euarchontoglires</taxon>
        <taxon>Glires</taxon>
        <taxon>Rodentia</taxon>
        <taxon>Myomorpha</taxon>
        <taxon>Muroidea</taxon>
        <taxon>Muridae</taxon>
        <taxon>Murinae</taxon>
        <taxon>Mus</taxon>
        <taxon>Mus</taxon>
    </lineage>
</organism>
<evidence type="ECO:0000256" key="1">
    <source>
        <dbReference type="ARBA" id="ARBA00004141"/>
    </source>
</evidence>
<feature type="binding site" evidence="6">
    <location>
        <position position="404"/>
    </location>
    <ligand>
        <name>Na(+)</name>
        <dbReference type="ChEBI" id="CHEBI:29101"/>
        <label>1</label>
    </ligand>
</feature>
<evidence type="ECO:0000256" key="8">
    <source>
        <dbReference type="RuleBase" id="RU003732"/>
    </source>
</evidence>
<feature type="binding site" evidence="6">
    <location>
        <position position="401"/>
    </location>
    <ligand>
        <name>Na(+)</name>
        <dbReference type="ChEBI" id="CHEBI:29101"/>
        <label>1</label>
    </ligand>
</feature>
<feature type="transmembrane region" description="Helical" evidence="10">
    <location>
        <begin position="330"/>
        <end position="356"/>
    </location>
</feature>
<name>A0A8C6N277_MUSSI</name>
<comment type="subcellular location">
    <subcellularLocation>
        <location evidence="1">Membrane</location>
        <topology evidence="1">Multi-pass membrane protein</topology>
    </subcellularLocation>
</comment>
<feature type="binding site" evidence="6">
    <location>
        <position position="405"/>
    </location>
    <ligand>
        <name>Na(+)</name>
        <dbReference type="ChEBI" id="CHEBI:29101"/>
        <label>1</label>
    </ligand>
</feature>
<dbReference type="GO" id="GO:0042995">
    <property type="term" value="C:cell projection"/>
    <property type="evidence" value="ECO:0007669"/>
    <property type="project" value="TreeGrafter"/>
</dbReference>
<dbReference type="PROSITE" id="PS50267">
    <property type="entry name" value="NA_NEUROTRAN_SYMP_3"/>
    <property type="match status" value="1"/>
</dbReference>
<evidence type="ECO:0000313" key="12">
    <source>
        <dbReference type="Proteomes" id="UP000694415"/>
    </source>
</evidence>
<dbReference type="GO" id="GO:0045202">
    <property type="term" value="C:synapse"/>
    <property type="evidence" value="ECO:0007669"/>
    <property type="project" value="Ensembl"/>
</dbReference>
<dbReference type="PANTHER" id="PTHR11616:SF124">
    <property type="entry name" value="SODIUM- AND CHLORIDE-DEPENDENT GABA TRANSPORTER 3"/>
    <property type="match status" value="1"/>
</dbReference>
<evidence type="ECO:0000313" key="11">
    <source>
        <dbReference type="Ensembl" id="ENSMSIP00000030499.1"/>
    </source>
</evidence>
<dbReference type="PROSITE" id="PS00610">
    <property type="entry name" value="NA_NEUROTRAN_SYMP_1"/>
    <property type="match status" value="1"/>
</dbReference>
<dbReference type="Proteomes" id="UP000694415">
    <property type="component" value="Unplaced"/>
</dbReference>
<reference evidence="11" key="2">
    <citation type="submission" date="2025-09" db="UniProtKB">
        <authorList>
            <consortium name="Ensembl"/>
        </authorList>
    </citation>
    <scope>IDENTIFICATION</scope>
</reference>
<dbReference type="InterPro" id="IPR037272">
    <property type="entry name" value="SNS_sf"/>
</dbReference>
<feature type="disulfide bond" evidence="7">
    <location>
        <begin position="166"/>
        <end position="175"/>
    </location>
</feature>
<evidence type="ECO:0000256" key="4">
    <source>
        <dbReference type="ARBA" id="ARBA00022989"/>
    </source>
</evidence>
<feature type="binding site" evidence="6">
    <location>
        <position position="304"/>
    </location>
    <ligand>
        <name>Na(+)</name>
        <dbReference type="ChEBI" id="CHEBI:29101"/>
        <label>1</label>
    </ligand>
</feature>
<feature type="compositionally biased region" description="Gly residues" evidence="9">
    <location>
        <begin position="23"/>
        <end position="32"/>
    </location>
</feature>
<reference evidence="11" key="1">
    <citation type="submission" date="2025-08" db="UniProtKB">
        <authorList>
            <consortium name="Ensembl"/>
        </authorList>
    </citation>
    <scope>IDENTIFICATION</scope>
</reference>
<dbReference type="PRINTS" id="PR00176">
    <property type="entry name" value="NANEUSMPORT"/>
</dbReference>
<evidence type="ECO:0000256" key="3">
    <source>
        <dbReference type="ARBA" id="ARBA00022692"/>
    </source>
</evidence>
<proteinExistence type="inferred from homology"/>
<feature type="transmembrane region" description="Helical" evidence="10">
    <location>
        <begin position="250"/>
        <end position="273"/>
    </location>
</feature>
<dbReference type="SUPFAM" id="SSF161070">
    <property type="entry name" value="SNF-like"/>
    <property type="match status" value="2"/>
</dbReference>
<evidence type="ECO:0000256" key="2">
    <source>
        <dbReference type="ARBA" id="ARBA00022448"/>
    </source>
</evidence>
<dbReference type="Pfam" id="PF00209">
    <property type="entry name" value="SNF"/>
    <property type="match status" value="2"/>
</dbReference>
<evidence type="ECO:0000256" key="7">
    <source>
        <dbReference type="PIRSR" id="PIRSR600175-2"/>
    </source>
</evidence>
<dbReference type="GO" id="GO:0005886">
    <property type="term" value="C:plasma membrane"/>
    <property type="evidence" value="ECO:0007669"/>
    <property type="project" value="TreeGrafter"/>
</dbReference>
<dbReference type="GeneTree" id="ENSGT00940000157569"/>
<feature type="binding site" evidence="6">
    <location>
        <position position="67"/>
    </location>
    <ligand>
        <name>Na(+)</name>
        <dbReference type="ChEBI" id="CHEBI:29101"/>
        <label>1</label>
    </ligand>
</feature>
<sequence>MTAEQALPLGNGKAAEEARGSETLGGGGGGAAGTREARDKAVHERGHWNNKVEFVLSVAGEIIGLGNVWRFPYLCYKNGGGAFLIPYVVFFICCGIPVFFLETALGQFTSEGGITCWRRVCPLFEGIGYATQVIEAHLNVYYIIILAWAIFYLSNCFTTELPWATCGHEWNTEKCVEFQKLNFSNYSHVSLQNATSPVMEFWERRVLAISDGIEHIGNLRWELALCLLAAWTICYFCIWKGTKSTGKVVYVTATFPYIMLLILLIRGVTLPGASEGIKFYLYPDLSRLSDPQVWVDAGTQIFFSYAICLGCLTALGSYNNYNNNCYRDCIMLCCLNSGTSFVAGFAIFSVLGFMAYEQGVPIAEVAESGPGLAFIAYPKAVTMMPLSPLWATLFFMMLIFLGLDSQFVCVESLVTAVVDMYPKVFRRGYRRELLILALSIISYFLGLVMLTEVGGVSRTLYQTPALRPQPLWLCTDPVPSLLLGYLLFRESEHRPSVSSRSAPSEGYHQEPPPSASPQGIFIFFLVKYKPLKYNNVYTYPAWGYGIGWLMALSSMLCIPLWIFIKLWKTEGTLPEVSSWWRKAQEARSEWKGNGSRLLFGGNPSLNRARSTSVRFLD</sequence>
<accession>A0A8C6N277</accession>
<dbReference type="GO" id="GO:0001504">
    <property type="term" value="P:neurotransmitter uptake"/>
    <property type="evidence" value="ECO:0007669"/>
    <property type="project" value="Ensembl"/>
</dbReference>
<keyword evidence="4 10" id="KW-1133">Transmembrane helix</keyword>
<dbReference type="PANTHER" id="PTHR11616">
    <property type="entry name" value="SODIUM/CHLORIDE DEPENDENT TRANSPORTER"/>
    <property type="match status" value="1"/>
</dbReference>
<keyword evidence="6" id="KW-0479">Metal-binding</keyword>
<feature type="transmembrane region" description="Helical" evidence="10">
    <location>
        <begin position="433"/>
        <end position="450"/>
    </location>
</feature>
<keyword evidence="12" id="KW-1185">Reference proteome</keyword>